<dbReference type="InterPro" id="IPR003439">
    <property type="entry name" value="ABC_transporter-like_ATP-bd"/>
</dbReference>
<dbReference type="PANTHER" id="PTHR43335">
    <property type="entry name" value="ABC TRANSPORTER, ATP-BINDING PROTEIN"/>
    <property type="match status" value="1"/>
</dbReference>
<comment type="similarity">
    <text evidence="1">Belongs to the ABC transporter superfamily.</text>
</comment>
<dbReference type="CDD" id="cd03268">
    <property type="entry name" value="ABC_BcrA_bacitracin_resist"/>
    <property type="match status" value="1"/>
</dbReference>
<dbReference type="InterPro" id="IPR017871">
    <property type="entry name" value="ABC_transporter-like_CS"/>
</dbReference>
<name>A0A917H6P8_9BACL</name>
<sequence>MNDFVIETKQLTKVYGEQTAVNSVNLHVKKGRIYGLLGRNGAGKTTIMKMILGLTSITSGEVDVFGKNIKGREKRVYPRIGAIIETPGFYPNLTGTENLEIFAKLRGTAAPHAVENALKVVGLPYKGKKLFSKYSLGMKQRLGIANAILHDPELLILDEPTNGLDPIGIAEVRDFIKNLSVERGKTILISSHILSEISLLADDIGIIDHGVLLEESSMSELEKKNRKYILLQVSDIPKASLILERQFHLKDYSVQDDHTLRLYDTALDMGEINKALVTQNITVISSQLCNDTLEDYFKKITGGEGIA</sequence>
<gene>
    <name evidence="6" type="ORF">GCM10010918_25620</name>
</gene>
<evidence type="ECO:0000259" key="5">
    <source>
        <dbReference type="PROSITE" id="PS50893"/>
    </source>
</evidence>
<dbReference type="SMART" id="SM00382">
    <property type="entry name" value="AAA"/>
    <property type="match status" value="1"/>
</dbReference>
<keyword evidence="2" id="KW-0813">Transport</keyword>
<accession>A0A917H6P8</accession>
<dbReference type="Proteomes" id="UP000600247">
    <property type="component" value="Unassembled WGS sequence"/>
</dbReference>
<evidence type="ECO:0000256" key="1">
    <source>
        <dbReference type="ARBA" id="ARBA00005417"/>
    </source>
</evidence>
<evidence type="ECO:0000313" key="6">
    <source>
        <dbReference type="EMBL" id="GGG69336.1"/>
    </source>
</evidence>
<dbReference type="RefSeq" id="WP_188889570.1">
    <property type="nucleotide sequence ID" value="NZ_BMHY01000004.1"/>
</dbReference>
<keyword evidence="7" id="KW-1185">Reference proteome</keyword>
<dbReference type="PROSITE" id="PS50893">
    <property type="entry name" value="ABC_TRANSPORTER_2"/>
    <property type="match status" value="1"/>
</dbReference>
<proteinExistence type="inferred from homology"/>
<dbReference type="PROSITE" id="PS00211">
    <property type="entry name" value="ABC_TRANSPORTER_1"/>
    <property type="match status" value="1"/>
</dbReference>
<reference evidence="6 7" key="1">
    <citation type="journal article" date="2014" name="Int. J. Syst. Evol. Microbiol.">
        <title>Complete genome sequence of Corynebacterium casei LMG S-19264T (=DSM 44701T), isolated from a smear-ripened cheese.</title>
        <authorList>
            <consortium name="US DOE Joint Genome Institute (JGI-PGF)"/>
            <person name="Walter F."/>
            <person name="Albersmeier A."/>
            <person name="Kalinowski J."/>
            <person name="Ruckert C."/>
        </authorList>
    </citation>
    <scope>NUCLEOTIDE SEQUENCE [LARGE SCALE GENOMIC DNA]</scope>
    <source>
        <strain evidence="6 7">CGMCC 1.15286</strain>
    </source>
</reference>
<protein>
    <submittedName>
        <fullName evidence="6">Bacitracin ABC transporter ATP-binding protein</fullName>
    </submittedName>
</protein>
<dbReference type="Gene3D" id="3.40.50.300">
    <property type="entry name" value="P-loop containing nucleotide triphosphate hydrolases"/>
    <property type="match status" value="1"/>
</dbReference>
<dbReference type="InterPro" id="IPR003593">
    <property type="entry name" value="AAA+_ATPase"/>
</dbReference>
<feature type="domain" description="ABC transporter" evidence="5">
    <location>
        <begin position="6"/>
        <end position="234"/>
    </location>
</feature>
<organism evidence="6 7">
    <name type="scientific">Paenibacillus radicis</name>
    <name type="common">ex Gao et al. 2016</name>
    <dbReference type="NCBI Taxonomy" id="1737354"/>
    <lineage>
        <taxon>Bacteria</taxon>
        <taxon>Bacillati</taxon>
        <taxon>Bacillota</taxon>
        <taxon>Bacilli</taxon>
        <taxon>Bacillales</taxon>
        <taxon>Paenibacillaceae</taxon>
        <taxon>Paenibacillus</taxon>
    </lineage>
</organism>
<evidence type="ECO:0000256" key="3">
    <source>
        <dbReference type="ARBA" id="ARBA00022741"/>
    </source>
</evidence>
<keyword evidence="3" id="KW-0547">Nucleotide-binding</keyword>
<dbReference type="AlphaFoldDB" id="A0A917H6P8"/>
<evidence type="ECO:0000256" key="2">
    <source>
        <dbReference type="ARBA" id="ARBA00022448"/>
    </source>
</evidence>
<dbReference type="EMBL" id="BMHY01000004">
    <property type="protein sequence ID" value="GGG69336.1"/>
    <property type="molecule type" value="Genomic_DNA"/>
</dbReference>
<keyword evidence="4 6" id="KW-0067">ATP-binding</keyword>
<dbReference type="GO" id="GO:0016887">
    <property type="term" value="F:ATP hydrolysis activity"/>
    <property type="evidence" value="ECO:0007669"/>
    <property type="project" value="InterPro"/>
</dbReference>
<dbReference type="SUPFAM" id="SSF52540">
    <property type="entry name" value="P-loop containing nucleoside triphosphate hydrolases"/>
    <property type="match status" value="1"/>
</dbReference>
<evidence type="ECO:0000313" key="7">
    <source>
        <dbReference type="Proteomes" id="UP000600247"/>
    </source>
</evidence>
<comment type="caution">
    <text evidence="6">The sequence shown here is derived from an EMBL/GenBank/DDBJ whole genome shotgun (WGS) entry which is preliminary data.</text>
</comment>
<dbReference type="GO" id="GO:0005524">
    <property type="term" value="F:ATP binding"/>
    <property type="evidence" value="ECO:0007669"/>
    <property type="project" value="UniProtKB-KW"/>
</dbReference>
<dbReference type="InterPro" id="IPR027417">
    <property type="entry name" value="P-loop_NTPase"/>
</dbReference>
<dbReference type="PANTHER" id="PTHR43335:SF8">
    <property type="entry name" value="ABC TRANSPORTER, ATP-BINDING PROTEIN"/>
    <property type="match status" value="1"/>
</dbReference>
<evidence type="ECO:0000256" key="4">
    <source>
        <dbReference type="ARBA" id="ARBA00022840"/>
    </source>
</evidence>
<dbReference type="Pfam" id="PF00005">
    <property type="entry name" value="ABC_tran"/>
    <property type="match status" value="1"/>
</dbReference>